<sequence length="215" mass="22918">MTYTGEVTRGGAPDVRDLAGLTVTKVSVGPMDNNAYLLRSGDDQLLIDAADDAGTLVALAGAAGLRTIVTTHRHADHWQALTDVVAATGAESLAHIDDAAEIPLVNRTLRDGEHLTVGDATLEVIQLVGHTPGSIALLYQEPAGPAHLWTGDSLFPGGVGNTRKNAANFASLINDVEHKIFDRFGDDTWFYPGHGKDSTLGAERPHLPEWRARGW</sequence>
<proteinExistence type="predicted"/>
<dbReference type="CDD" id="cd06262">
    <property type="entry name" value="metallo-hydrolase-like_MBL-fold"/>
    <property type="match status" value="1"/>
</dbReference>
<evidence type="ECO:0000313" key="3">
    <source>
        <dbReference type="Proteomes" id="UP000542742"/>
    </source>
</evidence>
<gene>
    <name evidence="2" type="ORF">BKA14_004358</name>
</gene>
<organism evidence="2 3">
    <name type="scientific">Paractinoplanes abujensis</name>
    <dbReference type="NCBI Taxonomy" id="882441"/>
    <lineage>
        <taxon>Bacteria</taxon>
        <taxon>Bacillati</taxon>
        <taxon>Actinomycetota</taxon>
        <taxon>Actinomycetes</taxon>
        <taxon>Micromonosporales</taxon>
        <taxon>Micromonosporaceae</taxon>
        <taxon>Paractinoplanes</taxon>
    </lineage>
</organism>
<dbReference type="PANTHER" id="PTHR46233:SF1">
    <property type="entry name" value="CONSERVED PROTEIN"/>
    <property type="match status" value="1"/>
</dbReference>
<comment type="caution">
    <text evidence="2">The sequence shown here is derived from an EMBL/GenBank/DDBJ whole genome shotgun (WGS) entry which is preliminary data.</text>
</comment>
<dbReference type="Pfam" id="PF00753">
    <property type="entry name" value="Lactamase_B"/>
    <property type="match status" value="1"/>
</dbReference>
<dbReference type="InterPro" id="IPR001279">
    <property type="entry name" value="Metallo-B-lactamas"/>
</dbReference>
<dbReference type="InterPro" id="IPR036866">
    <property type="entry name" value="RibonucZ/Hydroxyglut_hydro"/>
</dbReference>
<dbReference type="RefSeq" id="WP_184952726.1">
    <property type="nucleotide sequence ID" value="NZ_BOMC01000039.1"/>
</dbReference>
<dbReference type="GO" id="GO:0016787">
    <property type="term" value="F:hydrolase activity"/>
    <property type="evidence" value="ECO:0007669"/>
    <property type="project" value="UniProtKB-KW"/>
</dbReference>
<evidence type="ECO:0000313" key="2">
    <source>
        <dbReference type="EMBL" id="MBB4694210.1"/>
    </source>
</evidence>
<feature type="domain" description="Metallo-beta-lactamase" evidence="1">
    <location>
        <begin position="32"/>
        <end position="194"/>
    </location>
</feature>
<dbReference type="Gene3D" id="3.60.15.10">
    <property type="entry name" value="Ribonuclease Z/Hydroxyacylglutathione hydrolase-like"/>
    <property type="match status" value="1"/>
</dbReference>
<dbReference type="SMART" id="SM00849">
    <property type="entry name" value="Lactamase_B"/>
    <property type="match status" value="1"/>
</dbReference>
<protein>
    <submittedName>
        <fullName evidence="2">Glyoxylase-like metal-dependent hydrolase (Beta-lactamase superfamily II)</fullName>
    </submittedName>
</protein>
<keyword evidence="3" id="KW-1185">Reference proteome</keyword>
<evidence type="ECO:0000259" key="1">
    <source>
        <dbReference type="SMART" id="SM00849"/>
    </source>
</evidence>
<keyword evidence="2" id="KW-0378">Hydrolase</keyword>
<dbReference type="PANTHER" id="PTHR46233">
    <property type="entry name" value="HYDROXYACYLGLUTATHIONE HYDROLASE GLOC"/>
    <property type="match status" value="1"/>
</dbReference>
<dbReference type="AlphaFoldDB" id="A0A7W7G3H1"/>
<accession>A0A7W7G3H1</accession>
<dbReference type="Proteomes" id="UP000542742">
    <property type="component" value="Unassembled WGS sequence"/>
</dbReference>
<name>A0A7W7G3H1_9ACTN</name>
<dbReference type="SUPFAM" id="SSF56281">
    <property type="entry name" value="Metallo-hydrolase/oxidoreductase"/>
    <property type="match status" value="1"/>
</dbReference>
<dbReference type="InterPro" id="IPR051453">
    <property type="entry name" value="MBL_Glyoxalase_II"/>
</dbReference>
<reference evidence="2 3" key="1">
    <citation type="submission" date="2020-08" db="EMBL/GenBank/DDBJ databases">
        <title>Sequencing the genomes of 1000 actinobacteria strains.</title>
        <authorList>
            <person name="Klenk H.-P."/>
        </authorList>
    </citation>
    <scope>NUCLEOTIDE SEQUENCE [LARGE SCALE GENOMIC DNA]</scope>
    <source>
        <strain evidence="2 3">DSM 45518</strain>
    </source>
</reference>
<dbReference type="EMBL" id="JACHMF010000001">
    <property type="protein sequence ID" value="MBB4694210.1"/>
    <property type="molecule type" value="Genomic_DNA"/>
</dbReference>